<sequence length="220" mass="24643">MPHELGHYAKGVSHVHAQLTVAMGIACSQAQREHRRPGCRTETERSSDYDKLTVTPLFTHPDTVSEARILQVPARSTQGWTRLRMQPNRVLTRNKPPNASIVTVRTTNVTGELRQRRQSDHATLVSALLDQTVTLSEQLWLQPLAHPPGPENVGSSDGVDGLWFVRRVRQFDCERLINNQGNVFSALLSSVLTHVSLVNAQPLTRRYAPLRPDDFNSNVC</sequence>
<organism evidence="1 2">
    <name type="scientific">Clonorchis sinensis</name>
    <name type="common">Chinese liver fluke</name>
    <dbReference type="NCBI Taxonomy" id="79923"/>
    <lineage>
        <taxon>Eukaryota</taxon>
        <taxon>Metazoa</taxon>
        <taxon>Spiralia</taxon>
        <taxon>Lophotrochozoa</taxon>
        <taxon>Platyhelminthes</taxon>
        <taxon>Trematoda</taxon>
        <taxon>Digenea</taxon>
        <taxon>Opisthorchiida</taxon>
        <taxon>Opisthorchiata</taxon>
        <taxon>Opisthorchiidae</taxon>
        <taxon>Clonorchis</taxon>
    </lineage>
</organism>
<keyword evidence="2" id="KW-1185">Reference proteome</keyword>
<name>A0A419QEV5_CLOSI</name>
<reference evidence="1 2" key="2">
    <citation type="journal article" date="2021" name="Genomics">
        <title>High-quality reference genome for Clonorchis sinensis.</title>
        <authorList>
            <person name="Young N.D."/>
            <person name="Stroehlein A.J."/>
            <person name="Kinkar L."/>
            <person name="Wang T."/>
            <person name="Sohn W.M."/>
            <person name="Chang B.C.H."/>
            <person name="Kaur P."/>
            <person name="Weisz D."/>
            <person name="Dudchenko O."/>
            <person name="Aiden E.L."/>
            <person name="Korhonen P.K."/>
            <person name="Gasser R.B."/>
        </authorList>
    </citation>
    <scope>NUCLEOTIDE SEQUENCE [LARGE SCALE GENOMIC DNA]</scope>
    <source>
        <strain evidence="1">Cs-k2</strain>
    </source>
</reference>
<dbReference type="InParanoid" id="A0A419QEV5"/>
<accession>A0A419QEV5</accession>
<dbReference type="AlphaFoldDB" id="A0A419QEV5"/>
<comment type="caution">
    <text evidence="1">The sequence shown here is derived from an EMBL/GenBank/DDBJ whole genome shotgun (WGS) entry which is preliminary data.</text>
</comment>
<reference evidence="1 2" key="1">
    <citation type="journal article" date="2018" name="Biotechnol. Adv.">
        <title>Improved genomic resources and new bioinformatic workflow for the carcinogenic parasite Clonorchis sinensis: Biotechnological implications.</title>
        <authorList>
            <person name="Wang D."/>
            <person name="Korhonen P.K."/>
            <person name="Gasser R.B."/>
            <person name="Young N.D."/>
        </authorList>
    </citation>
    <scope>NUCLEOTIDE SEQUENCE [LARGE SCALE GENOMIC DNA]</scope>
    <source>
        <strain evidence="1">Cs-k2</strain>
    </source>
</reference>
<protein>
    <submittedName>
        <fullName evidence="1">Uncharacterized protein</fullName>
    </submittedName>
</protein>
<dbReference type="Proteomes" id="UP000286415">
    <property type="component" value="Unassembled WGS sequence"/>
</dbReference>
<proteinExistence type="predicted"/>
<evidence type="ECO:0000313" key="1">
    <source>
        <dbReference type="EMBL" id="KAG5453495.1"/>
    </source>
</evidence>
<dbReference type="EMBL" id="NIRI02000013">
    <property type="protein sequence ID" value="KAG5453495.1"/>
    <property type="molecule type" value="Genomic_DNA"/>
</dbReference>
<gene>
    <name evidence="1" type="ORF">CSKR_112223</name>
</gene>
<evidence type="ECO:0000313" key="2">
    <source>
        <dbReference type="Proteomes" id="UP000286415"/>
    </source>
</evidence>